<dbReference type="CDD" id="cd16024">
    <property type="entry name" value="GPI_EPT_2"/>
    <property type="match status" value="1"/>
</dbReference>
<feature type="transmembrane region" description="Helical" evidence="10">
    <location>
        <begin position="591"/>
        <end position="609"/>
    </location>
</feature>
<comment type="subcellular location">
    <subcellularLocation>
        <location evidence="1">Endoplasmic reticulum membrane</location>
        <topology evidence="1">Multi-pass membrane protein</topology>
    </subcellularLocation>
</comment>
<comment type="caution">
    <text evidence="11">The sequence shown here is derived from an EMBL/GenBank/DDBJ whole genome shotgun (WGS) entry which is preliminary data.</text>
</comment>
<accession>A0A8J2MS77</accession>
<feature type="transmembrane region" description="Helical" evidence="10">
    <location>
        <begin position="656"/>
        <end position="677"/>
    </location>
</feature>
<keyword evidence="7" id="KW-0256">Endoplasmic reticulum</keyword>
<dbReference type="Proteomes" id="UP000746747">
    <property type="component" value="Unassembled WGS sequence"/>
</dbReference>
<evidence type="ECO:0000256" key="6">
    <source>
        <dbReference type="ARBA" id="ARBA00022692"/>
    </source>
</evidence>
<evidence type="ECO:0000313" key="11">
    <source>
        <dbReference type="EMBL" id="CAG9538050.1"/>
    </source>
</evidence>
<feature type="transmembrane region" description="Helical" evidence="10">
    <location>
        <begin position="615"/>
        <end position="644"/>
    </location>
</feature>
<dbReference type="InterPro" id="IPR039527">
    <property type="entry name" value="PIGG/GPI7"/>
</dbReference>
<reference evidence="11" key="1">
    <citation type="submission" date="2021-09" db="EMBL/GenBank/DDBJ databases">
        <authorList>
            <consortium name="Pathogen Informatics"/>
        </authorList>
    </citation>
    <scope>NUCLEOTIDE SEQUENCE</scope>
</reference>
<organism evidence="11 12">
    <name type="scientific">Cercopithifilaria johnstoni</name>
    <dbReference type="NCBI Taxonomy" id="2874296"/>
    <lineage>
        <taxon>Eukaryota</taxon>
        <taxon>Metazoa</taxon>
        <taxon>Ecdysozoa</taxon>
        <taxon>Nematoda</taxon>
        <taxon>Chromadorea</taxon>
        <taxon>Rhabditida</taxon>
        <taxon>Spirurina</taxon>
        <taxon>Spiruromorpha</taxon>
        <taxon>Filarioidea</taxon>
        <taxon>Onchocercidae</taxon>
        <taxon>Cercopithifilaria</taxon>
    </lineage>
</organism>
<dbReference type="OrthoDB" id="272139at2759"/>
<keyword evidence="6 10" id="KW-0812">Transmembrane</keyword>
<feature type="non-terminal residue" evidence="11">
    <location>
        <position position="683"/>
    </location>
</feature>
<dbReference type="GO" id="GO:0005789">
    <property type="term" value="C:endoplasmic reticulum membrane"/>
    <property type="evidence" value="ECO:0007669"/>
    <property type="project" value="UniProtKB-SubCell"/>
</dbReference>
<dbReference type="GO" id="GO:0006506">
    <property type="term" value="P:GPI anchor biosynthetic process"/>
    <property type="evidence" value="ECO:0007669"/>
    <property type="project" value="UniProtKB-UniPathway"/>
</dbReference>
<dbReference type="PANTHER" id="PTHR23072:SF0">
    <property type="entry name" value="GPI ETHANOLAMINE PHOSPHATE TRANSFERASE 2"/>
    <property type="match status" value="1"/>
</dbReference>
<name>A0A8J2MS77_9BILA</name>
<evidence type="ECO:0000256" key="9">
    <source>
        <dbReference type="ARBA" id="ARBA00023136"/>
    </source>
</evidence>
<gene>
    <name evidence="11" type="ORF">CJOHNSTONI_LOCUS7801</name>
</gene>
<evidence type="ECO:0000256" key="3">
    <source>
        <dbReference type="ARBA" id="ARBA00005315"/>
    </source>
</evidence>
<dbReference type="Gene3D" id="3.40.720.10">
    <property type="entry name" value="Alkaline Phosphatase, subunit A"/>
    <property type="match status" value="1"/>
</dbReference>
<evidence type="ECO:0000256" key="2">
    <source>
        <dbReference type="ARBA" id="ARBA00004687"/>
    </source>
</evidence>
<feature type="transmembrane region" description="Helical" evidence="10">
    <location>
        <begin position="7"/>
        <end position="28"/>
    </location>
</feature>
<evidence type="ECO:0000256" key="10">
    <source>
        <dbReference type="SAM" id="Phobius"/>
    </source>
</evidence>
<evidence type="ECO:0000256" key="7">
    <source>
        <dbReference type="ARBA" id="ARBA00022824"/>
    </source>
</evidence>
<keyword evidence="4" id="KW-0337">GPI-anchor biosynthesis</keyword>
<keyword evidence="5" id="KW-0808">Transferase</keyword>
<dbReference type="InterPro" id="IPR017850">
    <property type="entry name" value="Alkaline_phosphatase_core_sf"/>
</dbReference>
<dbReference type="UniPathway" id="UPA00196"/>
<evidence type="ECO:0000256" key="1">
    <source>
        <dbReference type="ARBA" id="ARBA00004477"/>
    </source>
</evidence>
<evidence type="ECO:0000256" key="4">
    <source>
        <dbReference type="ARBA" id="ARBA00022502"/>
    </source>
</evidence>
<dbReference type="Pfam" id="PF01663">
    <property type="entry name" value="Phosphodiest"/>
    <property type="match status" value="1"/>
</dbReference>
<evidence type="ECO:0000313" key="12">
    <source>
        <dbReference type="Proteomes" id="UP000746747"/>
    </source>
</evidence>
<comment type="similarity">
    <text evidence="3">Belongs to the PIGG/PIGN/PIGO family. PIGG subfamily.</text>
</comment>
<dbReference type="InterPro" id="IPR002591">
    <property type="entry name" value="Phosphodiest/P_Trfase"/>
</dbReference>
<sequence length="683" mass="77908">MWYSRSVWILALCLLQFAAIFLFISGFFSKQIRSYTGSESSEDVNNFLDECPHNNMLKQTLTKQTVAKVVMILIDAWQEQFFYGRKTMQFLRQLTSNGQAVAFIAHVQTPTVTMPRIKAVTIGMVPSFADVVMNFASTSISNDNIIDQLNDKGYRCTFCGDETWMHLFPSRFDNYSVGVTSFYVNDFKEVDDNVTLCMRSRFENSAVDTWDVMILHYLGLDHIGHSLGGTHSELNNKLIEMDSVIKEIYDKLHEVYGTNFSIIVFGDHGMTEGGSHGGSSELETRVPIVYVDGKKRCSSSETLCKASVEQVDIVPTLANLFNVPIPKENLGVTLLPYIGIDRSNFSMLPLVLRNAEQFRKLDRTSDKLNHCISRSYDILQKHCAMNVSLNVDGLIGECLEELHKVQSQLIRLKTDFGKTQIMIAIGLSFTVSYICGSLLYFKYSHNIYAFKNGDLSTYLVIFTQLLHSVSFFSSSLIEEEHDLHTPDNPTKFRKMIIILFLSVIHRLCRGYTESNRRRWILEKSISRSNKTNLMSYYEILTSIGGSSGMPDIAFLLKQFSVLRWISSSLSLILVGIGLILCYDKRTNHPKLLRSLISVTLLATFLVHHYKFQAIFLMVFLLNIFLLLLLRDLFLSLIVWAILIMRTYNLPLAILQFFLGYCLAWIDAAPLLVIRAIFSSFFYL</sequence>
<dbReference type="AlphaFoldDB" id="A0A8J2MS77"/>
<feature type="transmembrane region" description="Helical" evidence="10">
    <location>
        <begin position="533"/>
        <end position="555"/>
    </location>
</feature>
<evidence type="ECO:0008006" key="13">
    <source>
        <dbReference type="Google" id="ProtNLM"/>
    </source>
</evidence>
<protein>
    <recommendedName>
        <fullName evidence="13">GPI ethanolamine phosphate transferase 2</fullName>
    </recommendedName>
</protein>
<keyword evidence="9 10" id="KW-0472">Membrane</keyword>
<feature type="transmembrane region" description="Helical" evidence="10">
    <location>
        <begin position="421"/>
        <end position="443"/>
    </location>
</feature>
<feature type="transmembrane region" description="Helical" evidence="10">
    <location>
        <begin position="561"/>
        <end position="582"/>
    </location>
</feature>
<keyword evidence="8 10" id="KW-1133">Transmembrane helix</keyword>
<dbReference type="InterPro" id="IPR037674">
    <property type="entry name" value="PIG-G_N"/>
</dbReference>
<dbReference type="GO" id="GO:0051267">
    <property type="term" value="F:CP2 mannose-ethanolamine phosphotransferase activity"/>
    <property type="evidence" value="ECO:0007669"/>
    <property type="project" value="TreeGrafter"/>
</dbReference>
<dbReference type="PANTHER" id="PTHR23072">
    <property type="entry name" value="PHOSPHATIDYLINOSITOL GLYCAN-RELATED"/>
    <property type="match status" value="1"/>
</dbReference>
<dbReference type="SUPFAM" id="SSF53649">
    <property type="entry name" value="Alkaline phosphatase-like"/>
    <property type="match status" value="1"/>
</dbReference>
<evidence type="ECO:0000256" key="8">
    <source>
        <dbReference type="ARBA" id="ARBA00022989"/>
    </source>
</evidence>
<evidence type="ECO:0000256" key="5">
    <source>
        <dbReference type="ARBA" id="ARBA00022679"/>
    </source>
</evidence>
<comment type="pathway">
    <text evidence="2">Glycolipid biosynthesis; glycosylphosphatidylinositol-anchor biosynthesis.</text>
</comment>
<keyword evidence="12" id="KW-1185">Reference proteome</keyword>
<proteinExistence type="inferred from homology"/>
<dbReference type="EMBL" id="CAKAEH010001617">
    <property type="protein sequence ID" value="CAG9538050.1"/>
    <property type="molecule type" value="Genomic_DNA"/>
</dbReference>